<comment type="subcellular location">
    <subcellularLocation>
        <location evidence="1">Periplasm</location>
    </subcellularLocation>
</comment>
<evidence type="ECO:0000256" key="2">
    <source>
        <dbReference type="ARBA" id="ARBA00008150"/>
    </source>
</evidence>
<dbReference type="Pfam" id="PF17188">
    <property type="entry name" value="MucB_RseB_C"/>
    <property type="match status" value="1"/>
</dbReference>
<feature type="chain" id="PRO_5043614076" evidence="6">
    <location>
        <begin position="33"/>
        <end position="352"/>
    </location>
</feature>
<protein>
    <submittedName>
        <fullName evidence="9">MucB/RseB C-terminal domain-containing protein</fullName>
    </submittedName>
</protein>
<evidence type="ECO:0000256" key="1">
    <source>
        <dbReference type="ARBA" id="ARBA00004418"/>
    </source>
</evidence>
<dbReference type="CDD" id="cd16327">
    <property type="entry name" value="RseB"/>
    <property type="match status" value="1"/>
</dbReference>
<dbReference type="PANTHER" id="PTHR38782:SF1">
    <property type="entry name" value="SIGMA-E FACTOR REGULATORY PROTEIN RSEB"/>
    <property type="match status" value="1"/>
</dbReference>
<dbReference type="InterPro" id="IPR033434">
    <property type="entry name" value="MucB/RseB_N"/>
</dbReference>
<dbReference type="GO" id="GO:0045152">
    <property type="term" value="F:antisigma factor binding"/>
    <property type="evidence" value="ECO:0007669"/>
    <property type="project" value="TreeGrafter"/>
</dbReference>
<dbReference type="GO" id="GO:0032885">
    <property type="term" value="P:regulation of polysaccharide biosynthetic process"/>
    <property type="evidence" value="ECO:0007669"/>
    <property type="project" value="TreeGrafter"/>
</dbReference>
<feature type="domain" description="MucB/RseB C-terminal" evidence="8">
    <location>
        <begin position="259"/>
        <end position="350"/>
    </location>
</feature>
<dbReference type="InterPro" id="IPR005588">
    <property type="entry name" value="MucB_RseB"/>
</dbReference>
<dbReference type="AlphaFoldDB" id="A0AAU0N0T8"/>
<feature type="signal peptide" evidence="6">
    <location>
        <begin position="1"/>
        <end position="32"/>
    </location>
</feature>
<dbReference type="EMBL" id="CP137555">
    <property type="protein sequence ID" value="WOX06060.1"/>
    <property type="molecule type" value="Genomic_DNA"/>
</dbReference>
<gene>
    <name evidence="9" type="ORF">R5R33_02665</name>
</gene>
<keyword evidence="3 6" id="KW-0732">Signal</keyword>
<dbReference type="PIRSF" id="PIRSF005427">
    <property type="entry name" value="RseB"/>
    <property type="match status" value="1"/>
</dbReference>
<dbReference type="GO" id="GO:0030288">
    <property type="term" value="C:outer membrane-bounded periplasmic space"/>
    <property type="evidence" value="ECO:0007669"/>
    <property type="project" value="TreeGrafter"/>
</dbReference>
<proteinExistence type="inferred from homology"/>
<dbReference type="PANTHER" id="PTHR38782">
    <property type="match status" value="1"/>
</dbReference>
<evidence type="ECO:0000313" key="10">
    <source>
        <dbReference type="Proteomes" id="UP001302477"/>
    </source>
</evidence>
<dbReference type="Proteomes" id="UP001302477">
    <property type="component" value="Chromosome"/>
</dbReference>
<dbReference type="Gene3D" id="3.30.200.100">
    <property type="entry name" value="MucB/RseB, C-terminal domain"/>
    <property type="match status" value="1"/>
</dbReference>
<evidence type="ECO:0000259" key="7">
    <source>
        <dbReference type="Pfam" id="PF03888"/>
    </source>
</evidence>
<evidence type="ECO:0000259" key="8">
    <source>
        <dbReference type="Pfam" id="PF17188"/>
    </source>
</evidence>
<feature type="region of interest" description="Disordered" evidence="5">
    <location>
        <begin position="38"/>
        <end position="68"/>
    </location>
</feature>
<dbReference type="Pfam" id="PF03888">
    <property type="entry name" value="MucB_RseB"/>
    <property type="match status" value="1"/>
</dbReference>
<accession>A0AAU0N0T8</accession>
<dbReference type="InterPro" id="IPR038484">
    <property type="entry name" value="MucB/RseB_C_sf"/>
</dbReference>
<keyword evidence="10" id="KW-1185">Reference proteome</keyword>
<organism evidence="9 10">
    <name type="scientific">Microbulbifer pacificus</name>
    <dbReference type="NCBI Taxonomy" id="407164"/>
    <lineage>
        <taxon>Bacteria</taxon>
        <taxon>Pseudomonadati</taxon>
        <taxon>Pseudomonadota</taxon>
        <taxon>Gammaproteobacteria</taxon>
        <taxon>Cellvibrionales</taxon>
        <taxon>Microbulbiferaceae</taxon>
        <taxon>Microbulbifer</taxon>
    </lineage>
</organism>
<sequence>MAKIFPFPALKANSPLLAFLLFAGPVLPVANAQEVDAPRAEMPAPPDTENGPASQNSAQTPPAEPAINPQADDVEIQKLLSKLANAVTSLEYRGFATFEHAGVMESVEVVHGIRSGEPVERIRFLTGAPREMVSRGQDAQCRRDGSPLSRAGLWSNVGLQNVQGNYQFVLRGEERIADRDAVVLEARPRDVHRFGMVVSVDRETGLPLKSLLVAPSGRLLERFQFVELDLAPIVDSDLQPHSDAARESEGAGHCGSLVSRWQLSWVPNGFKAVAARELVDGEMQVFSDGLSAFTVFVQKLGPNMNYRGRAVRGATVAYMDHLEVNNEHYTVTVVGEIPDNTAVLVAKSVKAH</sequence>
<feature type="domain" description="MucB/RseB N-terminal" evidence="7">
    <location>
        <begin position="77"/>
        <end position="236"/>
    </location>
</feature>
<evidence type="ECO:0000256" key="6">
    <source>
        <dbReference type="SAM" id="SignalP"/>
    </source>
</evidence>
<evidence type="ECO:0000256" key="3">
    <source>
        <dbReference type="ARBA" id="ARBA00022729"/>
    </source>
</evidence>
<dbReference type="RefSeq" id="WP_318954520.1">
    <property type="nucleotide sequence ID" value="NZ_CP137555.1"/>
</dbReference>
<feature type="compositionally biased region" description="Polar residues" evidence="5">
    <location>
        <begin position="51"/>
        <end position="60"/>
    </location>
</feature>
<evidence type="ECO:0000256" key="4">
    <source>
        <dbReference type="ARBA" id="ARBA00022764"/>
    </source>
</evidence>
<comment type="similarity">
    <text evidence="2">Belongs to the RseB family.</text>
</comment>
<evidence type="ECO:0000313" key="9">
    <source>
        <dbReference type="EMBL" id="WOX06060.1"/>
    </source>
</evidence>
<dbReference type="KEGG" id="mpaf:R5R33_02665"/>
<evidence type="ECO:0000256" key="5">
    <source>
        <dbReference type="SAM" id="MobiDB-lite"/>
    </source>
</evidence>
<dbReference type="Gene3D" id="2.50.20.10">
    <property type="entry name" value="Lipoprotein localisation LolA/LolB/LppX"/>
    <property type="match status" value="1"/>
</dbReference>
<reference evidence="9 10" key="1">
    <citation type="submission" date="2023-10" db="EMBL/GenBank/DDBJ databases">
        <title>Description of Microbulbifer bruguierae sp. nov., isolated from the sediments of mangrove plant Bruguiera sexangula and comparative genomic analyses of the genus Microbulbifer.</title>
        <authorList>
            <person name="Long M."/>
        </authorList>
    </citation>
    <scope>NUCLEOTIDE SEQUENCE [LARGE SCALE GENOMIC DNA]</scope>
    <source>
        <strain evidence="9 10">SPO729</strain>
    </source>
</reference>
<dbReference type="InterPro" id="IPR033436">
    <property type="entry name" value="MucB/RseB_C"/>
</dbReference>
<name>A0AAU0N0T8_9GAMM</name>
<keyword evidence="4" id="KW-0574">Periplasm</keyword>